<reference evidence="1 2" key="1">
    <citation type="submission" date="2020-02" db="EMBL/GenBank/DDBJ databases">
        <title>Out from the shadows clarifying the taxonomy of the family Cryomorphaceae and related taxa by utilizing the GTDB taxonomic framework.</title>
        <authorList>
            <person name="Bowman J.P."/>
        </authorList>
    </citation>
    <scope>NUCLEOTIDE SEQUENCE [LARGE SCALE GENOMIC DNA]</scope>
    <source>
        <strain evidence="1 2">QSSC 1-22</strain>
    </source>
</reference>
<dbReference type="Proteomes" id="UP000486602">
    <property type="component" value="Unassembled WGS sequence"/>
</dbReference>
<gene>
    <name evidence="1" type="ORF">G3O08_08755</name>
</gene>
<dbReference type="AlphaFoldDB" id="A0A7K3WPK3"/>
<proteinExistence type="predicted"/>
<dbReference type="RefSeq" id="WP_163284968.1">
    <property type="nucleotide sequence ID" value="NZ_JAAGVY010000012.1"/>
</dbReference>
<organism evidence="1 2">
    <name type="scientific">Cryomorpha ignava</name>
    <dbReference type="NCBI Taxonomy" id="101383"/>
    <lineage>
        <taxon>Bacteria</taxon>
        <taxon>Pseudomonadati</taxon>
        <taxon>Bacteroidota</taxon>
        <taxon>Flavobacteriia</taxon>
        <taxon>Flavobacteriales</taxon>
        <taxon>Cryomorphaceae</taxon>
        <taxon>Cryomorpha</taxon>
    </lineage>
</organism>
<evidence type="ECO:0000313" key="1">
    <source>
        <dbReference type="EMBL" id="NEN23589.1"/>
    </source>
</evidence>
<protein>
    <submittedName>
        <fullName evidence="1">Uncharacterized protein</fullName>
    </submittedName>
</protein>
<keyword evidence="2" id="KW-1185">Reference proteome</keyword>
<dbReference type="EMBL" id="JAAGVY010000012">
    <property type="protein sequence ID" value="NEN23589.1"/>
    <property type="molecule type" value="Genomic_DNA"/>
</dbReference>
<evidence type="ECO:0000313" key="2">
    <source>
        <dbReference type="Proteomes" id="UP000486602"/>
    </source>
</evidence>
<accession>A0A7K3WPK3</accession>
<sequence length="162" mass="18532">MKTLLIYTSIFLFSVHAYPQTQPYAKSLHAHEGNLGVENIGTDQQPIAKPFLAERYLGKSFMDKFEHYLKTGSVVRNTLEMHEGVYDKDKISQDLNPASKSIQSKFYFKMVKGEWKSGFQADLSFTPVYATKSVLCLTWNKADGKNRKSHFVFAFGDFRVSK</sequence>
<comment type="caution">
    <text evidence="1">The sequence shown here is derived from an EMBL/GenBank/DDBJ whole genome shotgun (WGS) entry which is preliminary data.</text>
</comment>
<name>A0A7K3WPK3_9FLAO</name>